<keyword evidence="4" id="KW-0808">Transferase</keyword>
<dbReference type="PANTHER" id="PTHR24421:SF10">
    <property type="entry name" value="NITRATE_NITRITE SENSOR PROTEIN NARQ"/>
    <property type="match status" value="1"/>
</dbReference>
<dbReference type="Gene3D" id="1.20.5.1930">
    <property type="match status" value="1"/>
</dbReference>
<feature type="domain" description="Histidine kinase" evidence="10">
    <location>
        <begin position="68"/>
        <end position="265"/>
    </location>
</feature>
<dbReference type="InterPro" id="IPR003594">
    <property type="entry name" value="HATPase_dom"/>
</dbReference>
<dbReference type="GO" id="GO:0005524">
    <property type="term" value="F:ATP binding"/>
    <property type="evidence" value="ECO:0007669"/>
    <property type="project" value="UniProtKB-KW"/>
</dbReference>
<keyword evidence="9" id="KW-0812">Transmembrane</keyword>
<evidence type="ECO:0000256" key="8">
    <source>
        <dbReference type="ARBA" id="ARBA00023012"/>
    </source>
</evidence>
<evidence type="ECO:0000256" key="1">
    <source>
        <dbReference type="ARBA" id="ARBA00000085"/>
    </source>
</evidence>
<accession>A0A3B7MT42</accession>
<evidence type="ECO:0000256" key="3">
    <source>
        <dbReference type="ARBA" id="ARBA00022553"/>
    </source>
</evidence>
<dbReference type="Pfam" id="PF02518">
    <property type="entry name" value="HATPase_c"/>
    <property type="match status" value="1"/>
</dbReference>
<comment type="catalytic activity">
    <reaction evidence="1">
        <text>ATP + protein L-histidine = ADP + protein N-phospho-L-histidine.</text>
        <dbReference type="EC" id="2.7.13.3"/>
    </reaction>
</comment>
<dbReference type="Proteomes" id="UP000263900">
    <property type="component" value="Chromosome"/>
</dbReference>
<keyword evidence="7" id="KW-0067">ATP-binding</keyword>
<dbReference type="KEGG" id="pseg:D3H65_24965"/>
<dbReference type="CDD" id="cd16917">
    <property type="entry name" value="HATPase_UhpB-NarQ-NarX-like"/>
    <property type="match status" value="1"/>
</dbReference>
<dbReference type="InterPro" id="IPR050482">
    <property type="entry name" value="Sensor_HK_TwoCompSys"/>
</dbReference>
<dbReference type="PANTHER" id="PTHR24421">
    <property type="entry name" value="NITRATE/NITRITE SENSOR PROTEIN NARX-RELATED"/>
    <property type="match status" value="1"/>
</dbReference>
<dbReference type="EMBL" id="CP032157">
    <property type="protein sequence ID" value="AXY77037.1"/>
    <property type="molecule type" value="Genomic_DNA"/>
</dbReference>
<feature type="transmembrane region" description="Helical" evidence="9">
    <location>
        <begin position="6"/>
        <end position="32"/>
    </location>
</feature>
<evidence type="ECO:0000256" key="4">
    <source>
        <dbReference type="ARBA" id="ARBA00022679"/>
    </source>
</evidence>
<dbReference type="AlphaFoldDB" id="A0A3B7MT42"/>
<evidence type="ECO:0000259" key="10">
    <source>
        <dbReference type="PROSITE" id="PS50109"/>
    </source>
</evidence>
<dbReference type="InterPro" id="IPR036890">
    <property type="entry name" value="HATPase_C_sf"/>
</dbReference>
<dbReference type="InterPro" id="IPR005467">
    <property type="entry name" value="His_kinase_dom"/>
</dbReference>
<dbReference type="RefSeq" id="WP_119052913.1">
    <property type="nucleotide sequence ID" value="NZ_CP032157.1"/>
</dbReference>
<dbReference type="SUPFAM" id="SSF55874">
    <property type="entry name" value="ATPase domain of HSP90 chaperone/DNA topoisomerase II/histidine kinase"/>
    <property type="match status" value="1"/>
</dbReference>
<keyword evidence="5" id="KW-0547">Nucleotide-binding</keyword>
<dbReference type="EC" id="2.7.13.3" evidence="2"/>
<keyword evidence="9" id="KW-0472">Membrane</keyword>
<sequence length="271" mass="30192">MQTFSADIIVIVVSTLFVLLIISAIVIFTFLYQKRHQRYMKERADLQTGFQQILLESQLEIQEQTLQTISQEIHDNIGQVLSLAKLNLGTMDINQLDQLQQKMDDSKGLIGKAIQDLRDISRSLNTDYVSEMGLLQAISYELEMIRKSGAYTTSLKTEGLPVKLEAQKELIIFRMVQEVINNIIKHAKASTILILLTYKPDTFSIAVNDNGTGFDLTPLNAGENTKFGLGIRNLHKRAQLIGAHFSIASTLGIGTTVTLHLPLSIHHAGTS</sequence>
<dbReference type="InterPro" id="IPR011712">
    <property type="entry name" value="Sig_transdc_His_kin_sub3_dim/P"/>
</dbReference>
<evidence type="ECO:0000256" key="6">
    <source>
        <dbReference type="ARBA" id="ARBA00022777"/>
    </source>
</evidence>
<dbReference type="GO" id="GO:0046983">
    <property type="term" value="F:protein dimerization activity"/>
    <property type="evidence" value="ECO:0007669"/>
    <property type="project" value="InterPro"/>
</dbReference>
<organism evidence="11 12">
    <name type="scientific">Paraflavitalea soli</name>
    <dbReference type="NCBI Taxonomy" id="2315862"/>
    <lineage>
        <taxon>Bacteria</taxon>
        <taxon>Pseudomonadati</taxon>
        <taxon>Bacteroidota</taxon>
        <taxon>Chitinophagia</taxon>
        <taxon>Chitinophagales</taxon>
        <taxon>Chitinophagaceae</taxon>
        <taxon>Paraflavitalea</taxon>
    </lineage>
</organism>
<evidence type="ECO:0000313" key="12">
    <source>
        <dbReference type="Proteomes" id="UP000263900"/>
    </source>
</evidence>
<keyword evidence="3" id="KW-0597">Phosphoprotein</keyword>
<keyword evidence="9" id="KW-1133">Transmembrane helix</keyword>
<keyword evidence="6 11" id="KW-0418">Kinase</keyword>
<reference evidence="11 12" key="1">
    <citation type="submission" date="2018-09" db="EMBL/GenBank/DDBJ databases">
        <title>Genome sequencing of strain 6GH32-13.</title>
        <authorList>
            <person name="Weon H.-Y."/>
            <person name="Heo J."/>
            <person name="Kwon S.-W."/>
        </authorList>
    </citation>
    <scope>NUCLEOTIDE SEQUENCE [LARGE SCALE GENOMIC DNA]</scope>
    <source>
        <strain evidence="11 12">5GH32-13</strain>
    </source>
</reference>
<dbReference type="Pfam" id="PF07730">
    <property type="entry name" value="HisKA_3"/>
    <property type="match status" value="1"/>
</dbReference>
<dbReference type="PROSITE" id="PS50109">
    <property type="entry name" value="HIS_KIN"/>
    <property type="match status" value="1"/>
</dbReference>
<evidence type="ECO:0000256" key="9">
    <source>
        <dbReference type="SAM" id="Phobius"/>
    </source>
</evidence>
<dbReference type="Gene3D" id="3.30.565.10">
    <property type="entry name" value="Histidine kinase-like ATPase, C-terminal domain"/>
    <property type="match status" value="1"/>
</dbReference>
<name>A0A3B7MT42_9BACT</name>
<dbReference type="GO" id="GO:0016020">
    <property type="term" value="C:membrane"/>
    <property type="evidence" value="ECO:0007669"/>
    <property type="project" value="InterPro"/>
</dbReference>
<evidence type="ECO:0000256" key="7">
    <source>
        <dbReference type="ARBA" id="ARBA00022840"/>
    </source>
</evidence>
<protein>
    <recommendedName>
        <fullName evidence="2">histidine kinase</fullName>
        <ecNumber evidence="2">2.7.13.3</ecNumber>
    </recommendedName>
</protein>
<keyword evidence="8" id="KW-0902">Two-component regulatory system</keyword>
<evidence type="ECO:0000256" key="5">
    <source>
        <dbReference type="ARBA" id="ARBA00022741"/>
    </source>
</evidence>
<evidence type="ECO:0000313" key="11">
    <source>
        <dbReference type="EMBL" id="AXY77037.1"/>
    </source>
</evidence>
<dbReference type="SMART" id="SM00387">
    <property type="entry name" value="HATPase_c"/>
    <property type="match status" value="1"/>
</dbReference>
<dbReference type="GO" id="GO:0000155">
    <property type="term" value="F:phosphorelay sensor kinase activity"/>
    <property type="evidence" value="ECO:0007669"/>
    <property type="project" value="InterPro"/>
</dbReference>
<proteinExistence type="predicted"/>
<evidence type="ECO:0000256" key="2">
    <source>
        <dbReference type="ARBA" id="ARBA00012438"/>
    </source>
</evidence>
<dbReference type="OrthoDB" id="9760839at2"/>
<gene>
    <name evidence="11" type="ORF">D3H65_24965</name>
</gene>
<keyword evidence="12" id="KW-1185">Reference proteome</keyword>